<evidence type="ECO:0000256" key="2">
    <source>
        <dbReference type="ARBA" id="ARBA00006171"/>
    </source>
</evidence>
<dbReference type="NCBIfam" id="TIGR01509">
    <property type="entry name" value="HAD-SF-IA-v3"/>
    <property type="match status" value="1"/>
</dbReference>
<dbReference type="PANTHER" id="PTHR46193">
    <property type="entry name" value="6-PHOSPHOGLUCONATE PHOSPHATASE"/>
    <property type="match status" value="1"/>
</dbReference>
<dbReference type="SFLD" id="SFLDS00003">
    <property type="entry name" value="Haloacid_Dehalogenase"/>
    <property type="match status" value="1"/>
</dbReference>
<comment type="cofactor">
    <cofactor evidence="1">
        <name>Mg(2+)</name>
        <dbReference type="ChEBI" id="CHEBI:18420"/>
    </cofactor>
</comment>
<dbReference type="SUPFAM" id="SSF56784">
    <property type="entry name" value="HAD-like"/>
    <property type="match status" value="1"/>
</dbReference>
<evidence type="ECO:0000256" key="1">
    <source>
        <dbReference type="ARBA" id="ARBA00001946"/>
    </source>
</evidence>
<dbReference type="SFLD" id="SFLDG01135">
    <property type="entry name" value="C1.5.6:_HAD__Beta-PGM__Phospha"/>
    <property type="match status" value="1"/>
</dbReference>
<name>Q1YGP2_AURMS</name>
<dbReference type="Gene3D" id="3.40.50.1000">
    <property type="entry name" value="HAD superfamily/HAD-like"/>
    <property type="match status" value="1"/>
</dbReference>
<comment type="similarity">
    <text evidence="2">Belongs to the HAD-like hydrolase superfamily. CbbY/CbbZ/Gph/YieH family.</text>
</comment>
<keyword evidence="3" id="KW-0479">Metal-binding</keyword>
<dbReference type="GO" id="GO:0046872">
    <property type="term" value="F:metal ion binding"/>
    <property type="evidence" value="ECO:0007669"/>
    <property type="project" value="UniProtKB-KW"/>
</dbReference>
<dbReference type="PANTHER" id="PTHR46193:SF10">
    <property type="entry name" value="6-PHOSPHOGLUCONATE PHOSPHATASE"/>
    <property type="match status" value="1"/>
</dbReference>
<comment type="caution">
    <text evidence="5">The sequence shown here is derived from an EMBL/GenBank/DDBJ whole genome shotgun (WGS) entry which is preliminary data.</text>
</comment>
<dbReference type="InterPro" id="IPR023214">
    <property type="entry name" value="HAD_sf"/>
</dbReference>
<gene>
    <name evidence="5" type="ORF">SI859A1_02784</name>
</gene>
<dbReference type="InterPro" id="IPR023198">
    <property type="entry name" value="PGP-like_dom2"/>
</dbReference>
<proteinExistence type="inferred from homology"/>
<dbReference type="InterPro" id="IPR036412">
    <property type="entry name" value="HAD-like_sf"/>
</dbReference>
<dbReference type="Proteomes" id="UP000000321">
    <property type="component" value="Unassembled WGS sequence"/>
</dbReference>
<evidence type="ECO:0000313" key="6">
    <source>
        <dbReference type="Proteomes" id="UP000000321"/>
    </source>
</evidence>
<evidence type="ECO:0000256" key="3">
    <source>
        <dbReference type="ARBA" id="ARBA00022723"/>
    </source>
</evidence>
<accession>Q1YGP2</accession>
<dbReference type="AlphaFoldDB" id="Q1YGP2"/>
<evidence type="ECO:0000256" key="4">
    <source>
        <dbReference type="ARBA" id="ARBA00022842"/>
    </source>
</evidence>
<sequence length="268" mass="28541">MSWPRARATGPLAPSAPRATFDAVGVRAAAPSPKLSSEPPMSEPLLVIFDCDGVLVDSEVIAAQVQAEILAEHGVEIDAGELAIRFAGLTWPVILKRLSDELGRSFPEDLVARVNAEVDRRLESDVEEIAGARMALDQLTLPRCICSNSTSQRLELELEHVGLWDYFFPHVFSAPEVGTQKVKPEPDVFVYACEQFGVAPRAAIVIEDSVHGVTAAVAAGCRVVGFTGAGHTFPGHADALTEAGAETVISRLGEFPAVVAAFASWQDA</sequence>
<dbReference type="Pfam" id="PF13419">
    <property type="entry name" value="HAD_2"/>
    <property type="match status" value="1"/>
</dbReference>
<dbReference type="InterPro" id="IPR041492">
    <property type="entry name" value="HAD_2"/>
</dbReference>
<dbReference type="HOGENOM" id="CLU_045011_13_2_5"/>
<keyword evidence="4" id="KW-0460">Magnesium</keyword>
<dbReference type="GO" id="GO:0016787">
    <property type="term" value="F:hydrolase activity"/>
    <property type="evidence" value="ECO:0007669"/>
    <property type="project" value="UniProtKB-KW"/>
</dbReference>
<dbReference type="InterPro" id="IPR051600">
    <property type="entry name" value="Beta-PGM-like"/>
</dbReference>
<dbReference type="EMBL" id="AAPJ01000005">
    <property type="protein sequence ID" value="EAS49183.1"/>
    <property type="molecule type" value="Genomic_DNA"/>
</dbReference>
<reference evidence="5 6" key="1">
    <citation type="journal article" date="2008" name="Appl. Environ. Microbiol.">
        <title>Genomic insights into Mn(II) oxidation by the marine alphaproteobacterium Aurantimonas sp. strain SI85-9A1.</title>
        <authorList>
            <person name="Dick G.J."/>
            <person name="Podell S."/>
            <person name="Johnson H.A."/>
            <person name="Rivera-Espinoza Y."/>
            <person name="Bernier-Latmani R."/>
            <person name="McCarthy J.K."/>
            <person name="Torpey J.W."/>
            <person name="Clement B.G."/>
            <person name="Gaasterland T."/>
            <person name="Tebo B.M."/>
        </authorList>
    </citation>
    <scope>NUCLEOTIDE SEQUENCE [LARGE SCALE GENOMIC DNA]</scope>
    <source>
        <strain evidence="5 6">SI85-9A1</strain>
    </source>
</reference>
<keyword evidence="6" id="KW-1185">Reference proteome</keyword>
<dbReference type="BioCyc" id="AURANTIMONAS:SI859A1_02784-MONOMER"/>
<keyword evidence="5" id="KW-0378">Hydrolase</keyword>
<evidence type="ECO:0000313" key="5">
    <source>
        <dbReference type="EMBL" id="EAS49183.1"/>
    </source>
</evidence>
<organism evidence="5 6">
    <name type="scientific">Aurantimonas manganoxydans (strain ATCC BAA-1229 / DSM 21871 / SI85-9A1)</name>
    <dbReference type="NCBI Taxonomy" id="287752"/>
    <lineage>
        <taxon>Bacteria</taxon>
        <taxon>Pseudomonadati</taxon>
        <taxon>Pseudomonadota</taxon>
        <taxon>Alphaproteobacteria</taxon>
        <taxon>Hyphomicrobiales</taxon>
        <taxon>Aurantimonadaceae</taxon>
        <taxon>Aurantimonas</taxon>
    </lineage>
</organism>
<dbReference type="Gene3D" id="1.10.150.240">
    <property type="entry name" value="Putative phosphatase, domain 2"/>
    <property type="match status" value="1"/>
</dbReference>
<dbReference type="SFLD" id="SFLDG01129">
    <property type="entry name" value="C1.5:_HAD__Beta-PGM__Phosphata"/>
    <property type="match status" value="1"/>
</dbReference>
<dbReference type="InterPro" id="IPR006439">
    <property type="entry name" value="HAD-SF_hydro_IA"/>
</dbReference>
<protein>
    <submittedName>
        <fullName evidence="5">Putative HAD-superfamily hydrolase, subfamily IA</fullName>
    </submittedName>
</protein>